<reference evidence="1 2" key="1">
    <citation type="submission" date="2012-08" db="EMBL/GenBank/DDBJ databases">
        <authorList>
            <person name="Doggett N."/>
            <person name="Teshima H."/>
            <person name="Bruce D."/>
            <person name="Detter J.C."/>
            <person name="Johnson S.L."/>
            <person name="Han C."/>
        </authorList>
    </citation>
    <scope>NUCLEOTIDE SEQUENCE [LARGE SCALE GENOMIC DNA]</scope>
    <source>
        <strain evidence="1 2">HD-771</strain>
    </source>
</reference>
<dbReference type="KEGG" id="bti:BTG_05715"/>
<evidence type="ECO:0000313" key="2">
    <source>
        <dbReference type="Proteomes" id="UP000005259"/>
    </source>
</evidence>
<dbReference type="EMBL" id="CP003752">
    <property type="protein sequence ID" value="AFQ14635.1"/>
    <property type="molecule type" value="Genomic_DNA"/>
</dbReference>
<dbReference type="RefSeq" id="WP_000442227.1">
    <property type="nucleotide sequence ID" value="NC_018500.1"/>
</dbReference>
<gene>
    <name evidence="1" type="ORF">BTG_05715</name>
</gene>
<sequence length="212" mass="25463">MERRYLPDTDTLARYEHRVRNRLIERYHQRLASKYHYFIRFQLGDERPFYTNESLDVIISTLDNIEIINCKWTATEWNKTPWMYYLTSGKLYESYKDMNASQFTKGYSGDSIGSTEDKEWYFKYFKGKNCSYWRDRRSGKPTWHLRYGNQYANLSGDTFSVGIFSSTKETSNTPIDLVLPVLKQMNAQKWRGFYEDEITFILEQTGIERRLL</sequence>
<evidence type="ECO:0000313" key="1">
    <source>
        <dbReference type="EMBL" id="AFQ14635.1"/>
    </source>
</evidence>
<dbReference type="Proteomes" id="UP000005259">
    <property type="component" value="Chromosome"/>
</dbReference>
<protein>
    <submittedName>
        <fullName evidence="1">Uncharacterized protein</fullName>
    </submittedName>
</protein>
<organism evidence="1 2">
    <name type="scientific">Bacillus thuringiensis HD-771</name>
    <dbReference type="NCBI Taxonomy" id="1218175"/>
    <lineage>
        <taxon>Bacteria</taxon>
        <taxon>Bacillati</taxon>
        <taxon>Bacillota</taxon>
        <taxon>Bacilli</taxon>
        <taxon>Bacillales</taxon>
        <taxon>Bacillaceae</taxon>
        <taxon>Bacillus</taxon>
        <taxon>Bacillus cereus group</taxon>
    </lineage>
</organism>
<accession>A0A9W3NW75</accession>
<proteinExistence type="predicted"/>
<dbReference type="AlphaFoldDB" id="A0A9W3NW75"/>
<name>A0A9W3NW75_BACTU</name>